<comment type="caution">
    <text evidence="2">The sequence shown here is derived from an EMBL/GenBank/DDBJ whole genome shotgun (WGS) entry which is preliminary data.</text>
</comment>
<gene>
    <name evidence="2" type="ORF">EHO59_12635</name>
</gene>
<evidence type="ECO:0000313" key="2">
    <source>
        <dbReference type="EMBL" id="TGK01113.1"/>
    </source>
</evidence>
<dbReference type="PANTHER" id="PTHR14097">
    <property type="entry name" value="OXIDOREDUCTASE HTATIP2"/>
    <property type="match status" value="1"/>
</dbReference>
<dbReference type="OrthoDB" id="9798632at2"/>
<dbReference type="Pfam" id="PF13460">
    <property type="entry name" value="NAD_binding_10"/>
    <property type="match status" value="1"/>
</dbReference>
<feature type="domain" description="NAD(P)-binding" evidence="1">
    <location>
        <begin position="10"/>
        <end position="159"/>
    </location>
</feature>
<reference evidence="2" key="1">
    <citation type="journal article" date="2019" name="PLoS Negl. Trop. Dis.">
        <title>Revisiting the worldwide diversity of Leptospira species in the environment.</title>
        <authorList>
            <person name="Vincent A.T."/>
            <person name="Schiettekatte O."/>
            <person name="Bourhy P."/>
            <person name="Veyrier F.J."/>
            <person name="Picardeau M."/>
        </authorList>
    </citation>
    <scope>NUCLEOTIDE SEQUENCE [LARGE SCALE GENOMIC DNA]</scope>
    <source>
        <strain evidence="2">SSS9</strain>
    </source>
</reference>
<protein>
    <submittedName>
        <fullName evidence="2">Oxidoreductase</fullName>
    </submittedName>
</protein>
<dbReference type="Proteomes" id="UP000297453">
    <property type="component" value="Unassembled WGS sequence"/>
</dbReference>
<dbReference type="EMBL" id="RQEP01000018">
    <property type="protein sequence ID" value="TGK01113.1"/>
    <property type="molecule type" value="Genomic_DNA"/>
</dbReference>
<name>A0A4R9FRE6_9LEPT</name>
<dbReference type="CDD" id="cd05250">
    <property type="entry name" value="CC3_like_SDR_a"/>
    <property type="match status" value="1"/>
</dbReference>
<dbReference type="SUPFAM" id="SSF51735">
    <property type="entry name" value="NAD(P)-binding Rossmann-fold domains"/>
    <property type="match status" value="1"/>
</dbReference>
<organism evidence="2 3">
    <name type="scientific">Leptospira semungkisensis</name>
    <dbReference type="NCBI Taxonomy" id="2484985"/>
    <lineage>
        <taxon>Bacteria</taxon>
        <taxon>Pseudomonadati</taxon>
        <taxon>Spirochaetota</taxon>
        <taxon>Spirochaetia</taxon>
        <taxon>Leptospirales</taxon>
        <taxon>Leptospiraceae</taxon>
        <taxon>Leptospira</taxon>
    </lineage>
</organism>
<dbReference type="PANTHER" id="PTHR14097:SF7">
    <property type="entry name" value="OXIDOREDUCTASE HTATIP2"/>
    <property type="match status" value="1"/>
</dbReference>
<proteinExistence type="predicted"/>
<keyword evidence="3" id="KW-1185">Reference proteome</keyword>
<sequence length="229" mass="25318">MKNRVAIVAGGTGLVGGELVRELLIDPDWDKVYLLARKPVEWTHAKLELILTDWDHLGNFPKNITDAFCTLGTTISKAGSKENFKKVDLDYVVSFAKAAKEAGSKSFFLVTALGSDPNSFVFYNKLKGEAEVEVSKIDFDTIGIFRPSLLDGERKEFRLGEKIGQAIAIVLNSILLGPMRKYRSIHAKTVAKAMLNLAWSSKKGKFKIESDQIQRLGTGSARSNLQNIL</sequence>
<dbReference type="InterPro" id="IPR016040">
    <property type="entry name" value="NAD(P)-bd_dom"/>
</dbReference>
<evidence type="ECO:0000259" key="1">
    <source>
        <dbReference type="Pfam" id="PF13460"/>
    </source>
</evidence>
<dbReference type="InterPro" id="IPR036291">
    <property type="entry name" value="NAD(P)-bd_dom_sf"/>
</dbReference>
<dbReference type="AlphaFoldDB" id="A0A4R9FRE6"/>
<dbReference type="RefSeq" id="WP_135589134.1">
    <property type="nucleotide sequence ID" value="NZ_RQEP01000018.1"/>
</dbReference>
<dbReference type="Gene3D" id="3.40.50.720">
    <property type="entry name" value="NAD(P)-binding Rossmann-like Domain"/>
    <property type="match status" value="1"/>
</dbReference>
<accession>A0A4R9FRE6</accession>
<evidence type="ECO:0000313" key="3">
    <source>
        <dbReference type="Proteomes" id="UP000297453"/>
    </source>
</evidence>